<dbReference type="Pfam" id="PF00534">
    <property type="entry name" value="Glycos_transf_1"/>
    <property type="match status" value="1"/>
</dbReference>
<dbReference type="GO" id="GO:0016757">
    <property type="term" value="F:glycosyltransferase activity"/>
    <property type="evidence" value="ECO:0007669"/>
    <property type="project" value="InterPro"/>
</dbReference>
<protein>
    <submittedName>
        <fullName evidence="3">Glycosyltransferase involved in cell wall biosynthesis</fullName>
    </submittedName>
</protein>
<reference evidence="3 4" key="1">
    <citation type="submission" date="2020-08" db="EMBL/GenBank/DDBJ databases">
        <title>Genomic Encyclopedia of Type Strains, Phase IV (KMG-IV): sequencing the most valuable type-strain genomes for metagenomic binning, comparative biology and taxonomic classification.</title>
        <authorList>
            <person name="Goeker M."/>
        </authorList>
    </citation>
    <scope>NUCLEOTIDE SEQUENCE [LARGE SCALE GENOMIC DNA]</scope>
    <source>
        <strain evidence="3 4">DSM 105074</strain>
    </source>
</reference>
<dbReference type="Proteomes" id="UP000557307">
    <property type="component" value="Unassembled WGS sequence"/>
</dbReference>
<gene>
    <name evidence="3" type="ORF">HNQ92_001379</name>
</gene>
<accession>A0A840TPU3</accession>
<dbReference type="SUPFAM" id="SSF53756">
    <property type="entry name" value="UDP-Glycosyltransferase/glycogen phosphorylase"/>
    <property type="match status" value="1"/>
</dbReference>
<sequence length="380" mass="42849">MDQNKKIVKVAHLMGSLNQGGAEVLLLDVCNNVNDGELNLVLIHRKDGQLKKAFQQTAIPLFKLCSTSPIDVGYFIKLRKLIVANNIQLIHTHQALDAVASSLATLGLSVPVVFTLHGHGLTDSLFSRILRYWAIRWSTKVLFVSHAQQLHYLHRYKTIRQGKVLPNGIDFKKNFPRPDFLNLGDKSGMVSHELLLGSVGNFTSGRDQLTICKFLSLLKAQGIPFKFLFVGAPSQVEPELYEQCVAYCEAHGLSEQVLFLGSRSNVPEILPQLDAFIYSSVHDTFGIALIEAIASGIPVFVNDWGVMREVTNEGAWATLYVSKDTADLLAKFLDFYAHQDIYRERSKRHARQVRDRYNIEKYLTKLRHIYGQLLTNTQLK</sequence>
<keyword evidence="3" id="KW-0808">Transferase</keyword>
<comment type="caution">
    <text evidence="3">The sequence shown here is derived from an EMBL/GenBank/DDBJ whole genome shotgun (WGS) entry which is preliminary data.</text>
</comment>
<name>A0A840TPU3_9BACT</name>
<dbReference type="Gene3D" id="3.40.50.2000">
    <property type="entry name" value="Glycogen Phosphorylase B"/>
    <property type="match status" value="2"/>
</dbReference>
<dbReference type="InterPro" id="IPR050194">
    <property type="entry name" value="Glycosyltransferase_grp1"/>
</dbReference>
<dbReference type="InterPro" id="IPR028098">
    <property type="entry name" value="Glyco_trans_4-like_N"/>
</dbReference>
<evidence type="ECO:0000259" key="2">
    <source>
        <dbReference type="Pfam" id="PF13439"/>
    </source>
</evidence>
<feature type="domain" description="Glycosyl transferase family 1" evidence="1">
    <location>
        <begin position="191"/>
        <end position="352"/>
    </location>
</feature>
<evidence type="ECO:0000313" key="3">
    <source>
        <dbReference type="EMBL" id="MBB5283253.1"/>
    </source>
</evidence>
<dbReference type="AlphaFoldDB" id="A0A840TPU3"/>
<dbReference type="RefSeq" id="WP_184172489.1">
    <property type="nucleotide sequence ID" value="NZ_JACHGF010000002.1"/>
</dbReference>
<evidence type="ECO:0000313" key="4">
    <source>
        <dbReference type="Proteomes" id="UP000557307"/>
    </source>
</evidence>
<dbReference type="PANTHER" id="PTHR45947:SF3">
    <property type="entry name" value="SULFOQUINOVOSYL TRANSFERASE SQD2"/>
    <property type="match status" value="1"/>
</dbReference>
<dbReference type="Pfam" id="PF13439">
    <property type="entry name" value="Glyco_transf_4"/>
    <property type="match status" value="1"/>
</dbReference>
<feature type="domain" description="Glycosyltransferase subfamily 4-like N-terminal" evidence="2">
    <location>
        <begin position="20"/>
        <end position="171"/>
    </location>
</feature>
<keyword evidence="4" id="KW-1185">Reference proteome</keyword>
<dbReference type="PANTHER" id="PTHR45947">
    <property type="entry name" value="SULFOQUINOVOSYL TRANSFERASE SQD2"/>
    <property type="match status" value="1"/>
</dbReference>
<evidence type="ECO:0000259" key="1">
    <source>
        <dbReference type="Pfam" id="PF00534"/>
    </source>
</evidence>
<dbReference type="InterPro" id="IPR001296">
    <property type="entry name" value="Glyco_trans_1"/>
</dbReference>
<organism evidence="3 4">
    <name type="scientific">Rhabdobacter roseus</name>
    <dbReference type="NCBI Taxonomy" id="1655419"/>
    <lineage>
        <taxon>Bacteria</taxon>
        <taxon>Pseudomonadati</taxon>
        <taxon>Bacteroidota</taxon>
        <taxon>Cytophagia</taxon>
        <taxon>Cytophagales</taxon>
        <taxon>Cytophagaceae</taxon>
        <taxon>Rhabdobacter</taxon>
    </lineage>
</organism>
<proteinExistence type="predicted"/>
<dbReference type="EMBL" id="JACHGF010000002">
    <property type="protein sequence ID" value="MBB5283253.1"/>
    <property type="molecule type" value="Genomic_DNA"/>
</dbReference>